<feature type="domain" description="Serine hydrolase" evidence="2">
    <location>
        <begin position="2"/>
        <end position="198"/>
    </location>
</feature>
<dbReference type="GO" id="GO:0005634">
    <property type="term" value="C:nucleus"/>
    <property type="evidence" value="ECO:0007669"/>
    <property type="project" value="TreeGrafter"/>
</dbReference>
<dbReference type="InterPro" id="IPR029058">
    <property type="entry name" value="AB_hydrolase_fold"/>
</dbReference>
<evidence type="ECO:0000256" key="1">
    <source>
        <dbReference type="ARBA" id="ARBA00022801"/>
    </source>
</evidence>
<proteinExistence type="predicted"/>
<accession>A0A6A6SPF1</accession>
<evidence type="ECO:0000313" key="3">
    <source>
        <dbReference type="EMBL" id="KAF2649510.1"/>
    </source>
</evidence>
<evidence type="ECO:0000259" key="2">
    <source>
        <dbReference type="Pfam" id="PF03959"/>
    </source>
</evidence>
<sequence>MRFLCLHGLGTNSEIFSTQTVSLRYELGQSHSYEFLEGIIPAPLAAELAAYYPASIKTWNYFDIASAASASQALEQLHTFIALEGPFDGVIAYSHGASFAATYIIQQATSKPFATPPFKCAIFFSAARPADPELLAKDELRFLDANTDGIKIGIPTTHVWGSNDNIHPGTWAYARDLSEARLREEVVHQEGHDIPGGKARESLLEIAKAIRRTVARAEGTYE</sequence>
<dbReference type="PANTHER" id="PTHR48070">
    <property type="entry name" value="ESTERASE OVCA2"/>
    <property type="match status" value="1"/>
</dbReference>
<dbReference type="InterPro" id="IPR050593">
    <property type="entry name" value="LovG"/>
</dbReference>
<protein>
    <recommendedName>
        <fullName evidence="2">Serine hydrolase domain-containing protein</fullName>
    </recommendedName>
</protein>
<dbReference type="Proteomes" id="UP000799324">
    <property type="component" value="Unassembled WGS sequence"/>
</dbReference>
<keyword evidence="4" id="KW-1185">Reference proteome</keyword>
<dbReference type="OrthoDB" id="2094269at2759"/>
<dbReference type="GO" id="GO:0016787">
    <property type="term" value="F:hydrolase activity"/>
    <property type="evidence" value="ECO:0007669"/>
    <property type="project" value="UniProtKB-KW"/>
</dbReference>
<dbReference type="SUPFAM" id="SSF53474">
    <property type="entry name" value="alpha/beta-Hydrolases"/>
    <property type="match status" value="1"/>
</dbReference>
<dbReference type="AlphaFoldDB" id="A0A6A6SPF1"/>
<dbReference type="Gene3D" id="3.40.50.1820">
    <property type="entry name" value="alpha/beta hydrolase"/>
    <property type="match status" value="1"/>
</dbReference>
<gene>
    <name evidence="3" type="ORF">K491DRAFT_610599</name>
</gene>
<dbReference type="EMBL" id="MU004489">
    <property type="protein sequence ID" value="KAF2649510.1"/>
    <property type="molecule type" value="Genomic_DNA"/>
</dbReference>
<keyword evidence="1" id="KW-0378">Hydrolase</keyword>
<organism evidence="3 4">
    <name type="scientific">Lophiostoma macrostomum CBS 122681</name>
    <dbReference type="NCBI Taxonomy" id="1314788"/>
    <lineage>
        <taxon>Eukaryota</taxon>
        <taxon>Fungi</taxon>
        <taxon>Dikarya</taxon>
        <taxon>Ascomycota</taxon>
        <taxon>Pezizomycotina</taxon>
        <taxon>Dothideomycetes</taxon>
        <taxon>Pleosporomycetidae</taxon>
        <taxon>Pleosporales</taxon>
        <taxon>Lophiostomataceae</taxon>
        <taxon>Lophiostoma</taxon>
    </lineage>
</organism>
<reference evidence="3" key="1">
    <citation type="journal article" date="2020" name="Stud. Mycol.">
        <title>101 Dothideomycetes genomes: a test case for predicting lifestyles and emergence of pathogens.</title>
        <authorList>
            <person name="Haridas S."/>
            <person name="Albert R."/>
            <person name="Binder M."/>
            <person name="Bloem J."/>
            <person name="Labutti K."/>
            <person name="Salamov A."/>
            <person name="Andreopoulos B."/>
            <person name="Baker S."/>
            <person name="Barry K."/>
            <person name="Bills G."/>
            <person name="Bluhm B."/>
            <person name="Cannon C."/>
            <person name="Castanera R."/>
            <person name="Culley D."/>
            <person name="Daum C."/>
            <person name="Ezra D."/>
            <person name="Gonzalez J."/>
            <person name="Henrissat B."/>
            <person name="Kuo A."/>
            <person name="Liang C."/>
            <person name="Lipzen A."/>
            <person name="Lutzoni F."/>
            <person name="Magnuson J."/>
            <person name="Mondo S."/>
            <person name="Nolan M."/>
            <person name="Ohm R."/>
            <person name="Pangilinan J."/>
            <person name="Park H.-J."/>
            <person name="Ramirez L."/>
            <person name="Alfaro M."/>
            <person name="Sun H."/>
            <person name="Tritt A."/>
            <person name="Yoshinaga Y."/>
            <person name="Zwiers L.-H."/>
            <person name="Turgeon B."/>
            <person name="Goodwin S."/>
            <person name="Spatafora J."/>
            <person name="Crous P."/>
            <person name="Grigoriev I."/>
        </authorList>
    </citation>
    <scope>NUCLEOTIDE SEQUENCE</scope>
    <source>
        <strain evidence="3">CBS 122681</strain>
    </source>
</reference>
<dbReference type="PANTHER" id="PTHR48070:SF6">
    <property type="entry name" value="ESTERASE OVCA2"/>
    <property type="match status" value="1"/>
</dbReference>
<name>A0A6A6SPF1_9PLEO</name>
<dbReference type="GO" id="GO:0019748">
    <property type="term" value="P:secondary metabolic process"/>
    <property type="evidence" value="ECO:0007669"/>
    <property type="project" value="TreeGrafter"/>
</dbReference>
<dbReference type="Pfam" id="PF03959">
    <property type="entry name" value="FSH1"/>
    <property type="match status" value="1"/>
</dbReference>
<dbReference type="InterPro" id="IPR005645">
    <property type="entry name" value="FSH-like_dom"/>
</dbReference>
<dbReference type="GO" id="GO:0005737">
    <property type="term" value="C:cytoplasm"/>
    <property type="evidence" value="ECO:0007669"/>
    <property type="project" value="TreeGrafter"/>
</dbReference>
<evidence type="ECO:0000313" key="4">
    <source>
        <dbReference type="Proteomes" id="UP000799324"/>
    </source>
</evidence>